<dbReference type="InterPro" id="IPR053888">
    <property type="entry name" value="MRM3-like_sub_bind"/>
</dbReference>
<proteinExistence type="inferred from homology"/>
<dbReference type="SMART" id="SM00967">
    <property type="entry name" value="SpoU_sub_bind"/>
    <property type="match status" value="1"/>
</dbReference>
<dbReference type="PANTHER" id="PTHR43191">
    <property type="entry name" value="RRNA METHYLTRANSFERASE 3"/>
    <property type="match status" value="1"/>
</dbReference>
<dbReference type="InterPro" id="IPR029064">
    <property type="entry name" value="Ribosomal_eL30-like_sf"/>
</dbReference>
<evidence type="ECO:0000313" key="6">
    <source>
        <dbReference type="Proteomes" id="UP000475928"/>
    </source>
</evidence>
<keyword evidence="3 5" id="KW-0808">Transferase</keyword>
<comment type="similarity">
    <text evidence="1">Belongs to the class IV-like SAM-binding methyltransferase superfamily. RNA methyltransferase TrmH family.</text>
</comment>
<dbReference type="SUPFAM" id="SSF55315">
    <property type="entry name" value="L30e-like"/>
    <property type="match status" value="1"/>
</dbReference>
<dbReference type="GO" id="GO:0003723">
    <property type="term" value="F:RNA binding"/>
    <property type="evidence" value="ECO:0007669"/>
    <property type="project" value="InterPro"/>
</dbReference>
<evidence type="ECO:0000259" key="4">
    <source>
        <dbReference type="SMART" id="SM00967"/>
    </source>
</evidence>
<dbReference type="Pfam" id="PF22435">
    <property type="entry name" value="MRM3-like_sub_bind"/>
    <property type="match status" value="1"/>
</dbReference>
<name>A0A6A0B740_9LACT</name>
<organism evidence="5 6">
    <name type="scientific">Pseudolactococcus insecticola</name>
    <dbReference type="NCBI Taxonomy" id="2709158"/>
    <lineage>
        <taxon>Bacteria</taxon>
        <taxon>Bacillati</taxon>
        <taxon>Bacillota</taxon>
        <taxon>Bacilli</taxon>
        <taxon>Lactobacillales</taxon>
        <taxon>Streptococcaceae</taxon>
        <taxon>Pseudolactococcus</taxon>
    </lineage>
</organism>
<dbReference type="CDD" id="cd18095">
    <property type="entry name" value="SpoU-like_rRNA-MTase"/>
    <property type="match status" value="1"/>
</dbReference>
<dbReference type="Gene3D" id="3.30.1330.30">
    <property type="match status" value="1"/>
</dbReference>
<gene>
    <name evidence="5" type="ORF">Hs20B_05220</name>
</gene>
<keyword evidence="6" id="KW-1185">Reference proteome</keyword>
<comment type="caution">
    <text evidence="5">The sequence shown here is derived from an EMBL/GenBank/DDBJ whole genome shotgun (WGS) entry which is preliminary data.</text>
</comment>
<sequence>MITIASKDNTRIKNAKKLYKKKYRKDSYLIEGLHLYEEAKQANAQFRQIFVTEKYAAISSPIAVTVVSDDVMRELSDADTPQGIVAEVLYKAPLSLPETLDKLLILENVQDPGNVGTMIRTADAAGFSGVVLTAGSADSYSPKVLRTMQGSHFHLPIFQENDAKAFYARLKTQHMTIIATTLSDRSVDYRTISKPDKFALVMGNEGAGITDETARQADILAHINMPGAAESLNVAVAAGIMIFSLTD</sequence>
<dbReference type="AlphaFoldDB" id="A0A6A0B740"/>
<dbReference type="InterPro" id="IPR029026">
    <property type="entry name" value="tRNA_m1G_MTases_N"/>
</dbReference>
<accession>A0A6A0B740</accession>
<dbReference type="GO" id="GO:0006396">
    <property type="term" value="P:RNA processing"/>
    <property type="evidence" value="ECO:0007669"/>
    <property type="project" value="InterPro"/>
</dbReference>
<evidence type="ECO:0000256" key="2">
    <source>
        <dbReference type="ARBA" id="ARBA00022603"/>
    </source>
</evidence>
<dbReference type="GO" id="GO:0005737">
    <property type="term" value="C:cytoplasm"/>
    <property type="evidence" value="ECO:0007669"/>
    <property type="project" value="UniProtKB-ARBA"/>
</dbReference>
<dbReference type="RefSeq" id="WP_172355384.1">
    <property type="nucleotide sequence ID" value="NZ_BLLH01000002.1"/>
</dbReference>
<evidence type="ECO:0000256" key="3">
    <source>
        <dbReference type="ARBA" id="ARBA00022679"/>
    </source>
</evidence>
<dbReference type="Proteomes" id="UP000475928">
    <property type="component" value="Unassembled WGS sequence"/>
</dbReference>
<dbReference type="InterPro" id="IPR001537">
    <property type="entry name" value="SpoU_MeTrfase"/>
</dbReference>
<keyword evidence="2 5" id="KW-0489">Methyltransferase</keyword>
<dbReference type="InterPro" id="IPR051259">
    <property type="entry name" value="rRNA_Methyltransferase"/>
</dbReference>
<dbReference type="GO" id="GO:0032259">
    <property type="term" value="P:methylation"/>
    <property type="evidence" value="ECO:0007669"/>
    <property type="project" value="UniProtKB-KW"/>
</dbReference>
<dbReference type="Gene3D" id="3.40.1280.10">
    <property type="match status" value="1"/>
</dbReference>
<dbReference type="InterPro" id="IPR013123">
    <property type="entry name" value="SpoU_subst-bd"/>
</dbReference>
<dbReference type="EMBL" id="BLLH01000002">
    <property type="protein sequence ID" value="GFH40124.1"/>
    <property type="molecule type" value="Genomic_DNA"/>
</dbReference>
<dbReference type="GO" id="GO:0008173">
    <property type="term" value="F:RNA methyltransferase activity"/>
    <property type="evidence" value="ECO:0007669"/>
    <property type="project" value="InterPro"/>
</dbReference>
<protein>
    <submittedName>
        <fullName evidence="5">23S rRNA methyltransferase</fullName>
    </submittedName>
</protein>
<evidence type="ECO:0000313" key="5">
    <source>
        <dbReference type="EMBL" id="GFH40124.1"/>
    </source>
</evidence>
<dbReference type="PANTHER" id="PTHR43191:SF2">
    <property type="entry name" value="RRNA METHYLTRANSFERASE 3, MITOCHONDRIAL"/>
    <property type="match status" value="1"/>
</dbReference>
<dbReference type="Pfam" id="PF00588">
    <property type="entry name" value="SpoU_methylase"/>
    <property type="match status" value="1"/>
</dbReference>
<reference evidence="5 6" key="1">
    <citation type="submission" date="2020-02" db="EMBL/GenBank/DDBJ databases">
        <title>Draft genome sequence of Lactococcus sp. Hs20B0-1.</title>
        <authorList>
            <person name="Noda S."/>
            <person name="Yuki M."/>
            <person name="Ohkuma M."/>
        </authorList>
    </citation>
    <scope>NUCLEOTIDE SEQUENCE [LARGE SCALE GENOMIC DNA]</scope>
    <source>
        <strain evidence="5 6">Hs20B0-1</strain>
    </source>
</reference>
<evidence type="ECO:0000256" key="1">
    <source>
        <dbReference type="ARBA" id="ARBA00007228"/>
    </source>
</evidence>
<feature type="domain" description="RNA 2-O ribose methyltransferase substrate binding" evidence="4">
    <location>
        <begin position="29"/>
        <end position="94"/>
    </location>
</feature>
<dbReference type="InterPro" id="IPR029028">
    <property type="entry name" value="Alpha/beta_knot_MTases"/>
</dbReference>
<dbReference type="SUPFAM" id="SSF75217">
    <property type="entry name" value="alpha/beta knot"/>
    <property type="match status" value="1"/>
</dbReference>